<feature type="region of interest" description="Disordered" evidence="12">
    <location>
        <begin position="2028"/>
        <end position="2076"/>
    </location>
</feature>
<feature type="region of interest" description="Disordered" evidence="12">
    <location>
        <begin position="1210"/>
        <end position="1238"/>
    </location>
</feature>
<dbReference type="PROSITE" id="PS50237">
    <property type="entry name" value="HECT"/>
    <property type="match status" value="1"/>
</dbReference>
<feature type="compositionally biased region" description="Polar residues" evidence="12">
    <location>
        <begin position="3403"/>
        <end position="3419"/>
    </location>
</feature>
<feature type="compositionally biased region" description="Basic and acidic residues" evidence="12">
    <location>
        <begin position="3081"/>
        <end position="3091"/>
    </location>
</feature>
<feature type="compositionally biased region" description="Basic and acidic residues" evidence="12">
    <location>
        <begin position="2107"/>
        <end position="2122"/>
    </location>
</feature>
<feature type="region of interest" description="Disordered" evidence="12">
    <location>
        <begin position="3081"/>
        <end position="3108"/>
    </location>
</feature>
<dbReference type="InterPro" id="IPR050409">
    <property type="entry name" value="E3_ubiq-protein_ligase"/>
</dbReference>
<evidence type="ECO:0000256" key="5">
    <source>
        <dbReference type="ARBA" id="ARBA00022448"/>
    </source>
</evidence>
<dbReference type="Pfam" id="PF06012">
    <property type="entry name" value="DUF908"/>
    <property type="match status" value="1"/>
</dbReference>
<feature type="region of interest" description="Disordered" evidence="12">
    <location>
        <begin position="2640"/>
        <end position="2661"/>
    </location>
</feature>
<evidence type="ECO:0000313" key="14">
    <source>
        <dbReference type="EMBL" id="KKZ67992.1"/>
    </source>
</evidence>
<reference evidence="15" key="1">
    <citation type="journal article" date="2015" name="PLoS Genet.">
        <title>The dynamic genome and transcriptome of the human fungal pathogen Blastomyces and close relative Emmonsia.</title>
        <authorList>
            <person name="Munoz J.F."/>
            <person name="Gauthier G.M."/>
            <person name="Desjardins C.A."/>
            <person name="Gallo J.E."/>
            <person name="Holder J."/>
            <person name="Sullivan T.D."/>
            <person name="Marty A.J."/>
            <person name="Carmen J.C."/>
            <person name="Chen Z."/>
            <person name="Ding L."/>
            <person name="Gujja S."/>
            <person name="Magrini V."/>
            <person name="Misas E."/>
            <person name="Mitreva M."/>
            <person name="Priest M."/>
            <person name="Saif S."/>
            <person name="Whiston E.A."/>
            <person name="Young S."/>
            <person name="Zeng Q."/>
            <person name="Goldman W.E."/>
            <person name="Mardis E.R."/>
            <person name="Taylor J.W."/>
            <person name="McEwen J.G."/>
            <person name="Clay O.K."/>
            <person name="Klein B.S."/>
            <person name="Cuomo C.A."/>
        </authorList>
    </citation>
    <scope>NUCLEOTIDE SEQUENCE [LARGE SCALE GENOMIC DNA]</scope>
    <source>
        <strain evidence="15">UAMH 3008</strain>
    </source>
</reference>
<keyword evidence="7 11" id="KW-0833">Ubl conjugation pathway</keyword>
<protein>
    <recommendedName>
        <fullName evidence="4">HECT-type E3 ubiquitin transferase</fullName>
        <ecNumber evidence="4">2.3.2.26</ecNumber>
    </recommendedName>
</protein>
<feature type="region of interest" description="Disordered" evidence="12">
    <location>
        <begin position="1068"/>
        <end position="1091"/>
    </location>
</feature>
<feature type="region of interest" description="Disordered" evidence="12">
    <location>
        <begin position="728"/>
        <end position="752"/>
    </location>
</feature>
<feature type="domain" description="HECT" evidence="13">
    <location>
        <begin position="3775"/>
        <end position="4111"/>
    </location>
</feature>
<feature type="compositionally biased region" description="Polar residues" evidence="12">
    <location>
        <begin position="1614"/>
        <end position="1626"/>
    </location>
</feature>
<dbReference type="SUPFAM" id="SSF56204">
    <property type="entry name" value="Hect, E3 ligase catalytic domain"/>
    <property type="match status" value="1"/>
</dbReference>
<keyword evidence="8" id="KW-0509">mRNA transport</keyword>
<evidence type="ECO:0000256" key="3">
    <source>
        <dbReference type="ARBA" id="ARBA00004906"/>
    </source>
</evidence>
<comment type="catalytic activity">
    <reaction evidence="1">
        <text>S-ubiquitinyl-[E2 ubiquitin-conjugating enzyme]-L-cysteine + [acceptor protein]-L-lysine = [E2 ubiquitin-conjugating enzyme]-L-cysteine + N(6)-ubiquitinyl-[acceptor protein]-L-lysine.</text>
        <dbReference type="EC" id="2.3.2.26"/>
    </reaction>
</comment>
<evidence type="ECO:0000256" key="1">
    <source>
        <dbReference type="ARBA" id="ARBA00000885"/>
    </source>
</evidence>
<dbReference type="GO" id="GO:0000209">
    <property type="term" value="P:protein polyubiquitination"/>
    <property type="evidence" value="ECO:0007669"/>
    <property type="project" value="TreeGrafter"/>
</dbReference>
<dbReference type="Gene3D" id="3.90.1750.10">
    <property type="entry name" value="Hect, E3 ligase catalytic domains"/>
    <property type="match status" value="1"/>
</dbReference>
<sequence>MGRIKKVAGLKHEATISPALATFVQQTITVDIPELPSHISTFPRRWPFPRGDLYHWIVVLNRFDDILQQVIEKYDLNLGPQMKPFGRLVLHDTCVSAGIASTTEESEAHLDKLGFGPEGDRELVEALLDFSRLLLEKCGNRSLYSSSDRLNDLLNTTSLSLLQSALRLGVSLAQRYYSRQRQSNSTHFHQSLLASHYNIELERVQKLAAPFPKPAPAKPADTASSVKGKEKVAQVHVGRRGSVTKCNANDLIALTKEPSDTSEPSGFPAHDWEEWASVSMSYYSPSLDNNEATATEGAGSAPHPPVTPTPLRRASTHPSSRLSRSSVIDDSPTAPSTSSPAIKPEETNRGVKVLEIPSSTIVSTRIEQVLQAHLEELPNDTSKYELLQRLRVAYAVATSTATRRQILAIRVLAVTNLAYIYPETLFQQKVLYHDSDVPKRLQLAYQLAEFVHLGVAGDITASTLNQTFALNCLDALAKHKARSADVCAALTVNVNHGILMFLTRKAVADLAIEEKPDDPPEADDWREALFALLRTLPNAGTRTPETLVAAGLIPLFVDILNLRTEKARKIYPRVMEFLDTFVHSVRDALATLAGAKGFHAISDLISFETKTSFDSVAKDQGIPPQFKTPSIDYQIPYFQQQSLRWLFKFVNHVMQHNSGGFERLLRNLIDSPPLLTALRLVLENARVYGSHVWSGAVNILSHFIHNEPTSYAVIAEAGLSKSLLEAVTGRPMPSDTTDATTATTEEGDNAHTESRHLFIPARAEPGDHETLKSKIVRPSDRKLAEGILPSTEAIVCIPQAFGAICLNQGGLELFRKSDALESFFDIFESPEHVKCMKNDSNLVRVLGNSFDELVRHHPPLKSAVMSSVLLMVARVTQHCKSKAWERGLGAKLWTEGEDGKLSIAGGPSSLLGDIGSAFTYTLGNPQPTSGAESSETEMRSATTTSQDGNALTPTKPENWDFKDLDSHGLSVPNYMFPVVRFLHAFFENHTICASFIESGGVEYVLDFATLQSLPFDFHNTEASQQLAQVIHLMVEVKPHLVLPSLMKRTQDAVDRLAPFWRQSNSSGFFAPLTNPSKKTEDTTETPESEDVKAKGTYFAKHLVAVHTLTDILREAYTPPIYPTRPSQQTSPFVQVNLADKYVALVKRLGSLHSACVWEEILLQKDMPDSWNEATRVPGYGFGGEEGAEPPSTLPADDASEAGDVAIEDATETTAAPTDPARVLPNGETRSRNAVTQTSVSSEKGAAFKNVKTLRYLLSSLPSSITGFFHLLGHGLISKRRMDTYQRQKAGTVADAIASMILEQLNLDAPKKSSCIKDRFSYLIVILSSFSQLLFDTTAERPHSHCLTMILSAFKKLNGIQAMKDLCGLFLNEIKTLGPQARENSSSRDVPARLASAYGGIKIILNFFSEMTSAQYIIDSAQTQAMASVGGDRDRPDYFLPAQFLVELRMEVIPMAQEMWSSGFVEEASSSILKSLIDILRSVLEGEYETGAFRRGETLPAVSAVTPKTFTCHRERLSTLKENGHDESLAREALYRCNNSASASEEYCTSQRGFRPPPRSPIPSHDLEQATSSPSLRDSIFANIGSSQPQSDGTQVLSATPADIASLLGHLAQPGTSIEESGTNQAESAAPPNQGAQSDDPSNTSGLLAMSIDNILNDQEESPTEERNIPAQRAESAARPPPTSQPSPSPKRREVVTIEDLDSERDKVRSNLIERCLDVLNVHHDITFELADLIGSATTKLPDPVNFRREVGETLMHFLISLQMEENFQSAGKKIAAYAGLLALVLQDKDVYEATLEELKDNFSNLLGFIKIPSVSSEKPTEESCPWIPQVLLILERVLSDDVTPPLIRWNPPSPDGSVGPEEPAELEEPVVPLSDKIDLFETMVDILPRIGKDETLALSVSRILVILTRERDIAVRLGEKRNLQRLFVMIKQLASGSDDKLQNTFMVILRHIIEDDDTVRQIMRSEIVSGFESRSPRQTDTTGYVRQFAHLILRNPTLFVEVTNEKLKLQRYDSHQRPQLLVLKSEANDAAAPRDQSSSSQEDNETVDKPEASEPHTEPQDGQPTEGKEGKDTKEKCKSAELKAPIVENPDGVIHYLLSELFSYRDVDDKEPPTETSEKSTTRTESQGDVEMLSGPASPTSSTSGTQTTKSPKKADKPQFKADEHPIYIYRCFLLQCLTELLSSYNRTKVEFINFSRKADPFATTPSKPRSGILNYLLNSLVPIGTLEHGESIFFKKRVNTSNWAMRVIVALCTKTGEFGGPSRRRTVLNDDDEPELLFVRKFVLEHALKSYKDANASNEPLDTKYARLLSLADLFDKMLSGGSSGDGTTHFPSSTRQVAKTMFEKNFISAFTASISDIDLNFPPAKRAVKYILRPLNKLTQTAVLLSETSSIQTTPGQTDEDDISSATSVSDMEDEREETPDLFRHSTLGMFEPNHEEGTTSEEDSEDDEEMYDDEYDEEMDYEEDMPENDGEVVSDEDEEDMDGRGPIEGLPGDSGMDIEVLIEGHDDEDDDDDDDDDEDDDDEDDEDDDEDEEGSSAMDDDLIAGEITGDNDNDSLQDGDEGEWESEDISDNDEEEDGMNQLEIELEDFAQGDHGSNLQNVLRILGEQDRNHLDIRRLELDMGMGGELHDDLMDDEMQDDQDEDEEVDELEGLDDGDEDEDLIQTFDFDHPDRFMLHDTDPSMDHNRHQHHGRFRGIPPPPWSMFSGGLGNRHGIIPIPGYRTHRNQIPSRGNDDGSNPLLRRNDRPTDAAPGSRGPPEALSDWVHAIDPSHQGRLLSMDSPVTFMNAIMQALGQGGGGFGVVSRPDGVHVRLDQGHVFTNRIQDLFGLSRPAATTARPRDDPYQAATFVLSTTSTRWQEEARLLFNTTYLEKAQRVVTSLLKVLVPPAIEEEKVRQKKLEEELKRREEERVERERQEQIAKEEAERERKRKEEEEEALRRQQEAERAERAAEESAQQTAGHPEGEPMDDVQPTEPTQEQAAAPTETEPAAAGPSEPAPRIHTTIRGRQLDITGMDIDPEYLEALPEDIREEVIMQQLTEQRSQAAASGEEPSEINPEFLEALPPDIRDELLQQEVADRRRRERETVRRNAAANGGAAAPDDMDPASFIATLDPSLRQTVLADQPEEILASLGPEFVSEARALTGRRLAQFADVGRLDQRSRPDAAQRDQGAKKPQRRQIVQMLDKAGVATLLRLMFMPLQGNARHHINDILHNVCQNRQNRSEVLSLLLLILQDGSADVSAVERSFAHLSLRAKTPAATQRTPQLKRTLSLPVPGANNDVTPLVVIQQCLGALSFLTQYNPHIAWFFLTEHDTASALKMKALRKGKAKEHRATKFALNSLLSLLDRKSIMDSPSCMEQLSSLLSSITQPLTLLLRKDKEKQEKEAKEKEAEGTEAAAESTQPAQSVDATSQQAEGTHTADEAAPHTDTTMSDAAPTEQGQDHAEGQEEAAGSFAEEKAESSKPVEEEKQKKPRIPEPPVVPEHNLQLVVRILAARECNGKTFRETLSTINNLSAIPGAKEVFGKELIAQTQALSNSILIDLDELLPHINQAETGIDVQGMALSKFSPASSDQAKLLRALTALDYLFDPNRLDKEKYSEPESSNKEDVLKTLYEGATFGPLWAKLSECLHAIRQKENMLNVATILLPLIESLMVVCKNTTLKDAPLSRHGREFSVSSPPPESGMEGLFFNFTEDHRKILNELVRQNPKLMSGTFSLLVKNPKVLEFDNKRNYFTRRIHSRGSEIRHPHPPLQLSVRRDQVFLDSFKSLYFKSANEMKYGKLNIRFHGEEGVDAGGVTREWFQVLARGMFNPNYALFIPVASDRTTFHPNRLSGVNQEHLMFFKFIGRIIGKALYEGRVLDCHFSRAVYKRILGKSVSIKDMETLDLDYYKSLLWMLENDITDILTENFSVESDDFGEKQTIDLVENGRNIPVTQENKEEYVQRVVEYRLVGSVKDQLDNFLKGFHDIIPADLIAIFNEQELELLISGLPEIDVDDWKNNAEYHNYSASSPQIQWFWRAVRSFDKEERAKLLQFVTGTSKVPLNGFKELEGMNGFSKFNIHRDYGNKDRLPSSHTCFNQLDLPEYDSYETLRQRLYTAMTAGSEYFGFA</sequence>
<dbReference type="SMART" id="SM00119">
    <property type="entry name" value="HECTc"/>
    <property type="match status" value="1"/>
</dbReference>
<feature type="compositionally biased region" description="Acidic residues" evidence="12">
    <location>
        <begin position="2441"/>
        <end position="2484"/>
    </location>
</feature>
<dbReference type="InterPro" id="IPR025527">
    <property type="entry name" value="HUWE1/Rev1_UBM"/>
</dbReference>
<dbReference type="FunFam" id="3.90.1750.10:FF:000003">
    <property type="entry name" value="E3 ubiquitin-protein ligase UPL1"/>
    <property type="match status" value="1"/>
</dbReference>
<feature type="compositionally biased region" description="Acidic residues" evidence="12">
    <location>
        <begin position="2508"/>
        <end position="2583"/>
    </location>
</feature>
<dbReference type="GO" id="GO:0005634">
    <property type="term" value="C:nucleus"/>
    <property type="evidence" value="ECO:0007669"/>
    <property type="project" value="UniProtKB-SubCell"/>
</dbReference>
<evidence type="ECO:0000256" key="6">
    <source>
        <dbReference type="ARBA" id="ARBA00022679"/>
    </source>
</evidence>
<dbReference type="GO" id="GO:0006511">
    <property type="term" value="P:ubiquitin-dependent protein catabolic process"/>
    <property type="evidence" value="ECO:0007669"/>
    <property type="project" value="TreeGrafter"/>
</dbReference>
<comment type="pathway">
    <text evidence="3">Protein modification; protein ubiquitination.</text>
</comment>
<feature type="region of interest" description="Disordered" evidence="12">
    <location>
        <begin position="3383"/>
        <end position="3483"/>
    </location>
</feature>
<proteinExistence type="inferred from homology"/>
<feature type="region of interest" description="Disordered" evidence="12">
    <location>
        <begin position="925"/>
        <end position="953"/>
    </location>
</feature>
<feature type="compositionally biased region" description="Basic and acidic residues" evidence="12">
    <location>
        <begin position="3458"/>
        <end position="3473"/>
    </location>
</feature>
<feature type="region of interest" description="Disordered" evidence="12">
    <location>
        <begin position="1178"/>
        <end position="1198"/>
    </location>
</feature>
<dbReference type="OrthoDB" id="8068875at2759"/>
<feature type="compositionally biased region" description="Low complexity" evidence="12">
    <location>
        <begin position="2134"/>
        <end position="2150"/>
    </location>
</feature>
<dbReference type="PANTHER" id="PTHR11254">
    <property type="entry name" value="HECT DOMAIN UBIQUITIN-PROTEIN LIGASE"/>
    <property type="match status" value="1"/>
</dbReference>
<evidence type="ECO:0000256" key="10">
    <source>
        <dbReference type="ARBA" id="ARBA00034494"/>
    </source>
</evidence>
<dbReference type="VEuPathDB" id="FungiDB:EMCG_06333"/>
<feature type="compositionally biased region" description="Low complexity" evidence="12">
    <location>
        <begin position="3092"/>
        <end position="3102"/>
    </location>
</feature>
<dbReference type="InterPro" id="IPR016024">
    <property type="entry name" value="ARM-type_fold"/>
</dbReference>
<evidence type="ECO:0000256" key="8">
    <source>
        <dbReference type="ARBA" id="ARBA00022816"/>
    </source>
</evidence>
<feature type="compositionally biased region" description="Polar residues" evidence="12">
    <location>
        <begin position="925"/>
        <end position="952"/>
    </location>
</feature>
<keyword evidence="6" id="KW-0808">Transferase</keyword>
<dbReference type="InterPro" id="IPR000569">
    <property type="entry name" value="HECT_dom"/>
</dbReference>
<feature type="region of interest" description="Disordered" evidence="12">
    <location>
        <begin position="1547"/>
        <end position="1573"/>
    </location>
</feature>
<dbReference type="Pfam" id="PF14377">
    <property type="entry name" value="UBM"/>
    <property type="match status" value="3"/>
</dbReference>
<feature type="compositionally biased region" description="Pro residues" evidence="12">
    <location>
        <begin position="1678"/>
        <end position="1688"/>
    </location>
</feature>
<keyword evidence="5" id="KW-0813">Transport</keyword>
<keyword evidence="9" id="KW-0539">Nucleus</keyword>
<dbReference type="EC" id="2.3.2.26" evidence="4"/>
<feature type="region of interest" description="Disordered" evidence="12">
    <location>
        <begin position="1614"/>
        <end position="1646"/>
    </location>
</feature>
<dbReference type="Pfam" id="PF06025">
    <property type="entry name" value="DUF913"/>
    <property type="match status" value="1"/>
</dbReference>
<evidence type="ECO:0000256" key="11">
    <source>
        <dbReference type="PROSITE-ProRule" id="PRU00104"/>
    </source>
</evidence>
<feature type="region of interest" description="Disordered" evidence="12">
    <location>
        <begin position="210"/>
        <end position="235"/>
    </location>
</feature>
<feature type="compositionally biased region" description="Low complexity" evidence="12">
    <location>
        <begin position="319"/>
        <end position="341"/>
    </location>
</feature>
<feature type="compositionally biased region" description="Basic and acidic residues" evidence="12">
    <location>
        <begin position="2908"/>
        <end position="2956"/>
    </location>
</feature>
<organism evidence="14 15">
    <name type="scientific">[Emmonsia] crescens</name>
    <dbReference type="NCBI Taxonomy" id="73230"/>
    <lineage>
        <taxon>Eukaryota</taxon>
        <taxon>Fungi</taxon>
        <taxon>Dikarya</taxon>
        <taxon>Ascomycota</taxon>
        <taxon>Pezizomycotina</taxon>
        <taxon>Eurotiomycetes</taxon>
        <taxon>Eurotiomycetidae</taxon>
        <taxon>Onygenales</taxon>
        <taxon>Ajellomycetaceae</taxon>
        <taxon>Emergomyces</taxon>
    </lineage>
</organism>
<dbReference type="FunFam" id="3.30.2160.10:FF:000001">
    <property type="entry name" value="E3 ubiquitin-protein ligase NEDD4-like"/>
    <property type="match status" value="1"/>
</dbReference>
<evidence type="ECO:0000259" key="13">
    <source>
        <dbReference type="PROSITE" id="PS50237"/>
    </source>
</evidence>
<evidence type="ECO:0000256" key="12">
    <source>
        <dbReference type="SAM" id="MobiDB-lite"/>
    </source>
</evidence>
<comment type="caution">
    <text evidence="14">The sequence shown here is derived from an EMBL/GenBank/DDBJ whole genome shotgun (WGS) entry which is preliminary data.</text>
</comment>
<name>A0A0G2IBG5_9EURO</name>
<dbReference type="SUPFAM" id="SSF48371">
    <property type="entry name" value="ARM repeat"/>
    <property type="match status" value="1"/>
</dbReference>
<feature type="compositionally biased region" description="Basic and acidic residues" evidence="12">
    <location>
        <begin position="2046"/>
        <end position="2059"/>
    </location>
</feature>
<evidence type="ECO:0000256" key="9">
    <source>
        <dbReference type="ARBA" id="ARBA00023242"/>
    </source>
</evidence>
<feature type="region of interest" description="Disordered" evidence="12">
    <location>
        <begin position="2725"/>
        <end position="2764"/>
    </location>
</feature>
<dbReference type="Gene3D" id="3.30.2410.10">
    <property type="entry name" value="Hect, E3 ligase catalytic domain"/>
    <property type="match status" value="1"/>
</dbReference>
<feature type="region of interest" description="Disordered" evidence="12">
    <location>
        <begin position="2908"/>
        <end position="3015"/>
    </location>
</feature>
<comment type="subcellular location">
    <subcellularLocation>
        <location evidence="2">Nucleus</location>
    </subcellularLocation>
</comment>
<feature type="compositionally biased region" description="Low complexity" evidence="12">
    <location>
        <begin position="1211"/>
        <end position="1220"/>
    </location>
</feature>
<evidence type="ECO:0000256" key="4">
    <source>
        <dbReference type="ARBA" id="ARBA00012485"/>
    </source>
</evidence>
<feature type="region of interest" description="Disordered" evidence="12">
    <location>
        <begin position="2391"/>
        <end position="2583"/>
    </location>
</feature>
<dbReference type="FunFam" id="3.30.2410.10:FF:000004">
    <property type="entry name" value="E3 ubiquitin-protein ligase HUWE1, variant"/>
    <property type="match status" value="1"/>
</dbReference>
<dbReference type="Proteomes" id="UP000034164">
    <property type="component" value="Unassembled WGS sequence"/>
</dbReference>
<evidence type="ECO:0000313" key="15">
    <source>
        <dbReference type="Proteomes" id="UP000034164"/>
    </source>
</evidence>
<feature type="active site" description="Glycyl thioester intermediate" evidence="11">
    <location>
        <position position="4078"/>
    </location>
</feature>
<dbReference type="Pfam" id="PF00632">
    <property type="entry name" value="HECT"/>
    <property type="match status" value="1"/>
</dbReference>
<dbReference type="GO" id="GO:0061630">
    <property type="term" value="F:ubiquitin protein ligase activity"/>
    <property type="evidence" value="ECO:0007669"/>
    <property type="project" value="UniProtKB-EC"/>
</dbReference>
<accession>A0A0G2IBG5</accession>
<feature type="compositionally biased region" description="Low complexity" evidence="12">
    <location>
        <begin position="2976"/>
        <end position="2998"/>
    </location>
</feature>
<feature type="compositionally biased region" description="Basic and acidic residues" evidence="12">
    <location>
        <begin position="3158"/>
        <end position="3175"/>
    </location>
</feature>
<dbReference type="Gene3D" id="3.30.2160.10">
    <property type="entry name" value="Hect, E3 ligase catalytic domain"/>
    <property type="match status" value="1"/>
</dbReference>
<dbReference type="PANTHER" id="PTHR11254:SF67">
    <property type="entry name" value="E3 UBIQUITIN-PROTEIN LIGASE HUWE1"/>
    <property type="match status" value="1"/>
</dbReference>
<feature type="compositionally biased region" description="Basic and acidic residues" evidence="12">
    <location>
        <begin position="2066"/>
        <end position="2076"/>
    </location>
</feature>
<feature type="compositionally biased region" description="Polar residues" evidence="12">
    <location>
        <begin position="1633"/>
        <end position="1645"/>
    </location>
</feature>
<evidence type="ECO:0000256" key="7">
    <source>
        <dbReference type="ARBA" id="ARBA00022786"/>
    </source>
</evidence>
<evidence type="ECO:0000256" key="2">
    <source>
        <dbReference type="ARBA" id="ARBA00004123"/>
    </source>
</evidence>
<feature type="region of interest" description="Disordered" evidence="12">
    <location>
        <begin position="2107"/>
        <end position="2159"/>
    </location>
</feature>
<feature type="compositionally biased region" description="Low complexity" evidence="12">
    <location>
        <begin position="735"/>
        <end position="744"/>
    </location>
</feature>
<dbReference type="InterPro" id="IPR010314">
    <property type="entry name" value="E3_Ub_ligase_DUF913"/>
</dbReference>
<dbReference type="CDD" id="cd00078">
    <property type="entry name" value="HECTc"/>
    <property type="match status" value="1"/>
</dbReference>
<gene>
    <name evidence="14" type="ORF">EMCG_06333</name>
</gene>
<dbReference type="UniPathway" id="UPA00143"/>
<dbReference type="InterPro" id="IPR010309">
    <property type="entry name" value="E3_Ub_ligase_DUF908"/>
</dbReference>
<comment type="similarity">
    <text evidence="10">Belongs to the UPL family. TOM1/PTR1 subfamily.</text>
</comment>
<feature type="compositionally biased region" description="Basic and acidic residues" evidence="12">
    <location>
        <begin position="3383"/>
        <end position="3395"/>
    </location>
</feature>
<dbReference type="GO" id="GO:0005737">
    <property type="term" value="C:cytoplasm"/>
    <property type="evidence" value="ECO:0007669"/>
    <property type="project" value="TreeGrafter"/>
</dbReference>
<feature type="region of interest" description="Disordered" evidence="12">
    <location>
        <begin position="288"/>
        <end position="350"/>
    </location>
</feature>
<dbReference type="EMBL" id="LCZI01000157">
    <property type="protein sequence ID" value="KKZ67992.1"/>
    <property type="molecule type" value="Genomic_DNA"/>
</dbReference>
<feature type="region of interest" description="Disordered" evidence="12">
    <location>
        <begin position="1659"/>
        <end position="1694"/>
    </location>
</feature>
<dbReference type="GO" id="GO:0051028">
    <property type="term" value="P:mRNA transport"/>
    <property type="evidence" value="ECO:0007669"/>
    <property type="project" value="UniProtKB-KW"/>
</dbReference>
<feature type="region of interest" description="Disordered" evidence="12">
    <location>
        <begin position="3157"/>
        <end position="3180"/>
    </location>
</feature>
<dbReference type="InterPro" id="IPR035983">
    <property type="entry name" value="Hect_E3_ubiquitin_ligase"/>
</dbReference>